<accession>A0A1V4HEY8</accession>
<dbReference type="CDD" id="cd03220">
    <property type="entry name" value="ABC_KpsT_Wzt"/>
    <property type="match status" value="1"/>
</dbReference>
<comment type="caution">
    <text evidence="7">The sequence shown here is derived from an EMBL/GenBank/DDBJ whole genome shotgun (WGS) entry which is preliminary data.</text>
</comment>
<dbReference type="GO" id="GO:0016020">
    <property type="term" value="C:membrane"/>
    <property type="evidence" value="ECO:0007669"/>
    <property type="project" value="InterPro"/>
</dbReference>
<comment type="similarity">
    <text evidence="1">Belongs to the ABC transporter superfamily.</text>
</comment>
<evidence type="ECO:0000256" key="3">
    <source>
        <dbReference type="ARBA" id="ARBA00022741"/>
    </source>
</evidence>
<evidence type="ECO:0000313" key="8">
    <source>
        <dbReference type="Proteomes" id="UP000190626"/>
    </source>
</evidence>
<dbReference type="GO" id="GO:0005524">
    <property type="term" value="F:ATP binding"/>
    <property type="evidence" value="ECO:0007669"/>
    <property type="project" value="UniProtKB-KW"/>
</dbReference>
<dbReference type="PROSITE" id="PS00211">
    <property type="entry name" value="ABC_TRANSPORTER_1"/>
    <property type="match status" value="1"/>
</dbReference>
<keyword evidence="5" id="KW-1278">Translocase</keyword>
<dbReference type="GO" id="GO:0140359">
    <property type="term" value="F:ABC-type transporter activity"/>
    <property type="evidence" value="ECO:0007669"/>
    <property type="project" value="InterPro"/>
</dbReference>
<dbReference type="Pfam" id="PF00005">
    <property type="entry name" value="ABC_tran"/>
    <property type="match status" value="1"/>
</dbReference>
<evidence type="ECO:0000256" key="2">
    <source>
        <dbReference type="ARBA" id="ARBA00022448"/>
    </source>
</evidence>
<dbReference type="STRING" id="1469647.BC351_32035"/>
<organism evidence="7 8">
    <name type="scientific">Paenibacillus ferrarius</name>
    <dbReference type="NCBI Taxonomy" id="1469647"/>
    <lineage>
        <taxon>Bacteria</taxon>
        <taxon>Bacillati</taxon>
        <taxon>Bacillota</taxon>
        <taxon>Bacilli</taxon>
        <taxon>Bacillales</taxon>
        <taxon>Paenibacillaceae</taxon>
        <taxon>Paenibacillus</taxon>
    </lineage>
</organism>
<dbReference type="AlphaFoldDB" id="A0A1V4HEY8"/>
<dbReference type="Gene3D" id="3.40.50.300">
    <property type="entry name" value="P-loop containing nucleotide triphosphate hydrolases"/>
    <property type="match status" value="1"/>
</dbReference>
<dbReference type="EMBL" id="MBTG01000024">
    <property type="protein sequence ID" value="OPH53111.1"/>
    <property type="molecule type" value="Genomic_DNA"/>
</dbReference>
<dbReference type="SMART" id="SM00382">
    <property type="entry name" value="AAA"/>
    <property type="match status" value="1"/>
</dbReference>
<dbReference type="Proteomes" id="UP000190626">
    <property type="component" value="Unassembled WGS sequence"/>
</dbReference>
<protein>
    <recommendedName>
        <fullName evidence="6">ABC transporter domain-containing protein</fullName>
    </recommendedName>
</protein>
<keyword evidence="8" id="KW-1185">Reference proteome</keyword>
<dbReference type="PANTHER" id="PTHR46743:SF2">
    <property type="entry name" value="TEICHOIC ACIDS EXPORT ATP-BINDING PROTEIN TAGH"/>
    <property type="match status" value="1"/>
</dbReference>
<dbReference type="InterPro" id="IPR027417">
    <property type="entry name" value="P-loop_NTPase"/>
</dbReference>
<dbReference type="PROSITE" id="PS50893">
    <property type="entry name" value="ABC_TRANSPORTER_2"/>
    <property type="match status" value="1"/>
</dbReference>
<dbReference type="InterPro" id="IPR003439">
    <property type="entry name" value="ABC_transporter-like_ATP-bd"/>
</dbReference>
<evidence type="ECO:0000256" key="5">
    <source>
        <dbReference type="ARBA" id="ARBA00022967"/>
    </source>
</evidence>
<dbReference type="GO" id="GO:0016887">
    <property type="term" value="F:ATP hydrolysis activity"/>
    <property type="evidence" value="ECO:0007669"/>
    <property type="project" value="InterPro"/>
</dbReference>
<dbReference type="InterPro" id="IPR003593">
    <property type="entry name" value="AAA+_ATPase"/>
</dbReference>
<dbReference type="SUPFAM" id="SSF52540">
    <property type="entry name" value="P-loop containing nucleoside triphosphate hydrolases"/>
    <property type="match status" value="1"/>
</dbReference>
<gene>
    <name evidence="7" type="ORF">BC351_32035</name>
</gene>
<dbReference type="InterPro" id="IPR015860">
    <property type="entry name" value="ABC_transpr_TagH-like"/>
</dbReference>
<evidence type="ECO:0000256" key="1">
    <source>
        <dbReference type="ARBA" id="ARBA00005417"/>
    </source>
</evidence>
<evidence type="ECO:0000313" key="7">
    <source>
        <dbReference type="EMBL" id="OPH53111.1"/>
    </source>
</evidence>
<reference evidence="8" key="1">
    <citation type="submission" date="2016-07" db="EMBL/GenBank/DDBJ databases">
        <authorList>
            <person name="Florea S."/>
            <person name="Webb J.S."/>
            <person name="Jaromczyk J."/>
            <person name="Schardl C.L."/>
        </authorList>
    </citation>
    <scope>NUCLEOTIDE SEQUENCE [LARGE SCALE GENOMIC DNA]</scope>
    <source>
        <strain evidence="8">CY1</strain>
    </source>
</reference>
<dbReference type="PANTHER" id="PTHR46743">
    <property type="entry name" value="TEICHOIC ACIDS EXPORT ATP-BINDING PROTEIN TAGH"/>
    <property type="match status" value="1"/>
</dbReference>
<keyword evidence="3" id="KW-0547">Nucleotide-binding</keyword>
<dbReference type="InterPro" id="IPR050683">
    <property type="entry name" value="Bact_Polysacc_Export_ATP-bd"/>
</dbReference>
<keyword evidence="4" id="KW-0067">ATP-binding</keyword>
<dbReference type="InterPro" id="IPR017871">
    <property type="entry name" value="ABC_transporter-like_CS"/>
</dbReference>
<evidence type="ECO:0000259" key="6">
    <source>
        <dbReference type="PROSITE" id="PS50893"/>
    </source>
</evidence>
<feature type="domain" description="ABC transporter" evidence="6">
    <location>
        <begin position="7"/>
        <end position="251"/>
    </location>
</feature>
<evidence type="ECO:0000256" key="4">
    <source>
        <dbReference type="ARBA" id="ARBA00022840"/>
    </source>
</evidence>
<keyword evidence="2" id="KW-0813">Transport</keyword>
<name>A0A1V4HEY8_9BACL</name>
<sequence>MKLESAIKMKNVSKIYEINSEKRSLKQLFIDTVKAKEKIKPTQIQIFKDISFEITKGEVFGLIGENGAGKSTALKIMAGIISPDAGAVHVNGSVAALLEIGLGFHPDLTGTENARLYGSILGIDRKSMKDLMPQIFKFAELEGYENVPIKRYSSGMQVRLAFSVATNIDPDILLLDEVFSVGDKRFQTKSFEKIKSFLDQKKTILLVTHDLKIAEELCTRIMFIRKRGAIEIGPPGEMIEKYHESLKEGSIRV</sequence>
<proteinExistence type="inferred from homology"/>